<dbReference type="AlphaFoldDB" id="D6Z2Y6"/>
<dbReference type="SUPFAM" id="SSF75471">
    <property type="entry name" value="YhbY-like"/>
    <property type="match status" value="1"/>
</dbReference>
<dbReference type="HOGENOM" id="CLU_1675052_0_0_7"/>
<dbReference type="InterPro" id="IPR035920">
    <property type="entry name" value="YhbY-like_sf"/>
</dbReference>
<dbReference type="SMART" id="SM01103">
    <property type="entry name" value="CRS1_YhbY"/>
    <property type="match status" value="1"/>
</dbReference>
<evidence type="ECO:0000259" key="4">
    <source>
        <dbReference type="PROSITE" id="PS51295"/>
    </source>
</evidence>
<dbReference type="PANTHER" id="PTHR40065:SF3">
    <property type="entry name" value="RNA-BINDING PROTEIN YHBY"/>
    <property type="match status" value="1"/>
</dbReference>
<feature type="compositionally biased region" description="Basic residues" evidence="3">
    <location>
        <begin position="116"/>
        <end position="125"/>
    </location>
</feature>
<feature type="domain" description="CRM" evidence="4">
    <location>
        <begin position="7"/>
        <end position="103"/>
    </location>
</feature>
<feature type="compositionally biased region" description="Basic residues" evidence="3">
    <location>
        <begin position="144"/>
        <end position="157"/>
    </location>
</feature>
<dbReference type="Pfam" id="PF01985">
    <property type="entry name" value="CRS1_YhbY"/>
    <property type="match status" value="1"/>
</dbReference>
<evidence type="ECO:0000256" key="1">
    <source>
        <dbReference type="ARBA" id="ARBA00022884"/>
    </source>
</evidence>
<dbReference type="EMBL" id="CP001940">
    <property type="protein sequence ID" value="ADH85911.1"/>
    <property type="molecule type" value="Genomic_DNA"/>
</dbReference>
<keyword evidence="1 2" id="KW-0694">RNA-binding</keyword>
<feature type="compositionally biased region" description="Low complexity" evidence="3">
    <location>
        <begin position="128"/>
        <end position="139"/>
    </location>
</feature>
<dbReference type="InterPro" id="IPR051925">
    <property type="entry name" value="RNA-binding_domain"/>
</dbReference>
<dbReference type="GO" id="GO:0003723">
    <property type="term" value="F:RNA binding"/>
    <property type="evidence" value="ECO:0007669"/>
    <property type="project" value="UniProtKB-UniRule"/>
</dbReference>
<dbReference type="OrthoDB" id="9797519at2"/>
<keyword evidence="6" id="KW-1185">Reference proteome</keyword>
<dbReference type="PROSITE" id="PS51295">
    <property type="entry name" value="CRM"/>
    <property type="match status" value="1"/>
</dbReference>
<dbReference type="NCBIfam" id="TIGR00253">
    <property type="entry name" value="RNA_bind_YhbY"/>
    <property type="match status" value="1"/>
</dbReference>
<evidence type="ECO:0000256" key="2">
    <source>
        <dbReference type="PROSITE-ProRule" id="PRU00626"/>
    </source>
</evidence>
<accession>D6Z2Y6</accession>
<organism evidence="5 6">
    <name type="scientific">Desulfurivibrio alkaliphilus (strain DSM 19089 / UNIQEM U267 / AHT2)</name>
    <dbReference type="NCBI Taxonomy" id="589865"/>
    <lineage>
        <taxon>Bacteria</taxon>
        <taxon>Pseudomonadati</taxon>
        <taxon>Thermodesulfobacteriota</taxon>
        <taxon>Desulfobulbia</taxon>
        <taxon>Desulfobulbales</taxon>
        <taxon>Desulfobulbaceae</taxon>
        <taxon>Desulfurivibrio</taxon>
    </lineage>
</organism>
<dbReference type="InParanoid" id="D6Z2Y6"/>
<proteinExistence type="predicted"/>
<feature type="region of interest" description="Disordered" evidence="3">
    <location>
        <begin position="95"/>
        <end position="157"/>
    </location>
</feature>
<dbReference type="InterPro" id="IPR001890">
    <property type="entry name" value="RNA-binding_CRM"/>
</dbReference>
<gene>
    <name evidence="5" type="ordered locus">DaAHT2_1214</name>
</gene>
<dbReference type="Proteomes" id="UP000001508">
    <property type="component" value="Chromosome"/>
</dbReference>
<protein>
    <recommendedName>
        <fullName evidence="4">CRM domain-containing protein</fullName>
    </recommendedName>
</protein>
<reference evidence="6" key="1">
    <citation type="submission" date="2010-02" db="EMBL/GenBank/DDBJ databases">
        <title>Complete sequence of Desulfurivibrio alkaliphilus AHT2.</title>
        <authorList>
            <consortium name="US DOE Joint Genome Institute"/>
            <person name="Pitluck S."/>
            <person name="Chertkov O."/>
            <person name="Detter J.C."/>
            <person name="Han C."/>
            <person name="Tapia R."/>
            <person name="Larimer F."/>
            <person name="Land M."/>
            <person name="Hauser L."/>
            <person name="Kyrpides N."/>
            <person name="Mikhailova N."/>
            <person name="Sorokin D.Y."/>
            <person name="Muyzer G."/>
            <person name="Woyke T."/>
        </authorList>
    </citation>
    <scope>NUCLEOTIDE SEQUENCE [LARGE SCALE GENOMIC DNA]</scope>
    <source>
        <strain evidence="6">DSM 19089 / UNIQEM U267 / AHT2</strain>
    </source>
</reference>
<dbReference type="PANTHER" id="PTHR40065">
    <property type="entry name" value="RNA-BINDING PROTEIN YHBY"/>
    <property type="match status" value="1"/>
</dbReference>
<dbReference type="KEGG" id="dak:DaAHT2_1214"/>
<dbReference type="Gene3D" id="3.30.110.60">
    <property type="entry name" value="YhbY-like"/>
    <property type="match status" value="1"/>
</dbReference>
<dbReference type="STRING" id="589865.DaAHT2_1214"/>
<dbReference type="InterPro" id="IPR017924">
    <property type="entry name" value="RNA-binding_YhbY"/>
</dbReference>
<dbReference type="RefSeq" id="WP_013163440.1">
    <property type="nucleotide sequence ID" value="NC_014216.1"/>
</dbReference>
<evidence type="ECO:0000313" key="6">
    <source>
        <dbReference type="Proteomes" id="UP000001508"/>
    </source>
</evidence>
<evidence type="ECO:0000313" key="5">
    <source>
        <dbReference type="EMBL" id="ADH85911.1"/>
    </source>
</evidence>
<evidence type="ECO:0000256" key="3">
    <source>
        <dbReference type="SAM" id="MobiDB-lite"/>
    </source>
</evidence>
<dbReference type="FunCoup" id="D6Z2Y6">
    <property type="interactions" value="218"/>
</dbReference>
<dbReference type="eggNOG" id="COG1534">
    <property type="taxonomic scope" value="Bacteria"/>
</dbReference>
<name>D6Z2Y6_DESAT</name>
<sequence>MPEHENLYLRGSLARELRAQGHHLNPTVMVGREGLTAAVLAALEAVLTAHELVKIKIQEGCPEDKTTVAQQLAADSNSRIVQIIGGTILLYRRLPPAKRHSDGPRCDPGQGECPKGSRRGHRRGGKTAGPAGSGSPKSGTIRSLSRRRKASGRGKTR</sequence>